<evidence type="ECO:0000313" key="1">
    <source>
        <dbReference type="EMBL" id="KKN02364.1"/>
    </source>
</evidence>
<dbReference type="SUPFAM" id="SSF54060">
    <property type="entry name" value="His-Me finger endonucleases"/>
    <property type="match status" value="1"/>
</dbReference>
<sequence length="112" mass="13349">MGILGVKTCLKCEETKPFNEFSKHKGRKYDLQDYCKLCKRDYDVKWKKEHQESRRDSLLKYDHGITLKIYNQILKAQNYKCAICGRHEEKFKKHLHVDHDHITGKVRGILCP</sequence>
<dbReference type="InterPro" id="IPR044925">
    <property type="entry name" value="His-Me_finger_sf"/>
</dbReference>
<comment type="caution">
    <text evidence="1">The sequence shown here is derived from an EMBL/GenBank/DDBJ whole genome shotgun (WGS) entry which is preliminary data.</text>
</comment>
<gene>
    <name evidence="1" type="ORF">LCGC14_1118570</name>
</gene>
<dbReference type="EMBL" id="LAZR01005158">
    <property type="protein sequence ID" value="KKN02364.1"/>
    <property type="molecule type" value="Genomic_DNA"/>
</dbReference>
<name>A0A0F9M9I3_9ZZZZ</name>
<dbReference type="Pfam" id="PF02945">
    <property type="entry name" value="Endonuclease_7"/>
    <property type="match status" value="1"/>
</dbReference>
<dbReference type="InterPro" id="IPR004211">
    <property type="entry name" value="Endonuclease_7"/>
</dbReference>
<dbReference type="InterPro" id="IPR038563">
    <property type="entry name" value="Endonuclease_7_sf"/>
</dbReference>
<proteinExistence type="predicted"/>
<accession>A0A0F9M9I3</accession>
<feature type="non-terminal residue" evidence="1">
    <location>
        <position position="112"/>
    </location>
</feature>
<dbReference type="AlphaFoldDB" id="A0A0F9M9I3"/>
<protein>
    <submittedName>
        <fullName evidence="1">Uncharacterized protein</fullName>
    </submittedName>
</protein>
<reference evidence="1" key="1">
    <citation type="journal article" date="2015" name="Nature">
        <title>Complex archaea that bridge the gap between prokaryotes and eukaryotes.</title>
        <authorList>
            <person name="Spang A."/>
            <person name="Saw J.H."/>
            <person name="Jorgensen S.L."/>
            <person name="Zaremba-Niedzwiedzka K."/>
            <person name="Martijn J."/>
            <person name="Lind A.E."/>
            <person name="van Eijk R."/>
            <person name="Schleper C."/>
            <person name="Guy L."/>
            <person name="Ettema T.J."/>
        </authorList>
    </citation>
    <scope>NUCLEOTIDE SEQUENCE</scope>
</reference>
<dbReference type="Gene3D" id="3.40.1800.10">
    <property type="entry name" value="His-Me finger endonucleases"/>
    <property type="match status" value="1"/>
</dbReference>
<organism evidence="1">
    <name type="scientific">marine sediment metagenome</name>
    <dbReference type="NCBI Taxonomy" id="412755"/>
    <lineage>
        <taxon>unclassified sequences</taxon>
        <taxon>metagenomes</taxon>
        <taxon>ecological metagenomes</taxon>
    </lineage>
</organism>